<protein>
    <submittedName>
        <fullName evidence="1">Uncharacterized protein</fullName>
    </submittedName>
</protein>
<sequence length="186" mass="21020">MPKAVIKLLILIVILIVLASILFISIADAQYRGKMTYCSNNLRGLGHLAVYYIRDNRDEKIPFRGREFWLEVVVGRDPVTQERIIKGSEWEKAKNQGLDMLVCPVLGKTESRYGDVKFVDYRGPANDPATYKNDDVFGSDRELNHGADGCNILFIDLTVRDVKEGVIVHQHNEAGIREKTLLTTAE</sequence>
<accession>A0A1F7S178</accession>
<name>A0A1F7S178_9BACT</name>
<evidence type="ECO:0000313" key="1">
    <source>
        <dbReference type="EMBL" id="OGL47471.1"/>
    </source>
</evidence>
<organism evidence="1 2">
    <name type="scientific">Candidatus Schekmanbacteria bacterium RBG_16_38_10</name>
    <dbReference type="NCBI Taxonomy" id="1817879"/>
    <lineage>
        <taxon>Bacteria</taxon>
        <taxon>Candidatus Schekmaniibacteriota</taxon>
    </lineage>
</organism>
<comment type="caution">
    <text evidence="1">The sequence shown here is derived from an EMBL/GenBank/DDBJ whole genome shotgun (WGS) entry which is preliminary data.</text>
</comment>
<evidence type="ECO:0000313" key="2">
    <source>
        <dbReference type="Proteomes" id="UP000178797"/>
    </source>
</evidence>
<proteinExistence type="predicted"/>
<reference evidence="1 2" key="1">
    <citation type="journal article" date="2016" name="Nat. Commun.">
        <title>Thousands of microbial genomes shed light on interconnected biogeochemical processes in an aquifer system.</title>
        <authorList>
            <person name="Anantharaman K."/>
            <person name="Brown C.T."/>
            <person name="Hug L.A."/>
            <person name="Sharon I."/>
            <person name="Castelle C.J."/>
            <person name="Probst A.J."/>
            <person name="Thomas B.C."/>
            <person name="Singh A."/>
            <person name="Wilkins M.J."/>
            <person name="Karaoz U."/>
            <person name="Brodie E.L."/>
            <person name="Williams K.H."/>
            <person name="Hubbard S.S."/>
            <person name="Banfield J.F."/>
        </authorList>
    </citation>
    <scope>NUCLEOTIDE SEQUENCE [LARGE SCALE GENOMIC DNA]</scope>
</reference>
<dbReference type="Proteomes" id="UP000178797">
    <property type="component" value="Unassembled WGS sequence"/>
</dbReference>
<gene>
    <name evidence="1" type="ORF">A2W05_02875</name>
</gene>
<dbReference type="EMBL" id="MGDE01000033">
    <property type="protein sequence ID" value="OGL47471.1"/>
    <property type="molecule type" value="Genomic_DNA"/>
</dbReference>
<dbReference type="AlphaFoldDB" id="A0A1F7S178"/>